<evidence type="ECO:0000256" key="3">
    <source>
        <dbReference type="SAM" id="MobiDB-lite"/>
    </source>
</evidence>
<evidence type="ECO:0000313" key="5">
    <source>
        <dbReference type="Proteomes" id="UP000243884"/>
    </source>
</evidence>
<dbReference type="Pfam" id="PF03780">
    <property type="entry name" value="Asp23"/>
    <property type="match status" value="1"/>
</dbReference>
<name>A0A1W1YK50_9LACT</name>
<evidence type="ECO:0000313" key="4">
    <source>
        <dbReference type="EMBL" id="SMC36171.1"/>
    </source>
</evidence>
<feature type="compositionally biased region" description="Polar residues" evidence="3">
    <location>
        <begin position="140"/>
        <end position="152"/>
    </location>
</feature>
<accession>A0A1W1YK50</accession>
<dbReference type="RefSeq" id="WP_084098639.1">
    <property type="nucleotide sequence ID" value="NZ_FWXK01000003.1"/>
</dbReference>
<dbReference type="AlphaFoldDB" id="A0A1W1YK50"/>
<protein>
    <recommendedName>
        <fullName evidence="2">Stress response regulator gls24 homolog</fullName>
    </recommendedName>
</protein>
<dbReference type="STRING" id="371602.SAMN04487984_0723"/>
<evidence type="ECO:0000256" key="2">
    <source>
        <dbReference type="ARBA" id="ARBA00039575"/>
    </source>
</evidence>
<dbReference type="InterPro" id="IPR005531">
    <property type="entry name" value="Asp23"/>
</dbReference>
<dbReference type="PANTHER" id="PTHR34297">
    <property type="entry name" value="HYPOTHETICAL CYTOSOLIC PROTEIN-RELATED"/>
    <property type="match status" value="1"/>
</dbReference>
<keyword evidence="5" id="KW-1185">Reference proteome</keyword>
<comment type="similarity">
    <text evidence="1">Belongs to the asp23 family.</text>
</comment>
<feature type="compositionally biased region" description="Basic and acidic residues" evidence="3">
    <location>
        <begin position="117"/>
        <end position="138"/>
    </location>
</feature>
<dbReference type="EMBL" id="FWXK01000003">
    <property type="protein sequence ID" value="SMC36171.1"/>
    <property type="molecule type" value="Genomic_DNA"/>
</dbReference>
<evidence type="ECO:0000256" key="1">
    <source>
        <dbReference type="ARBA" id="ARBA00005721"/>
    </source>
</evidence>
<dbReference type="PANTHER" id="PTHR34297:SF3">
    <property type="entry name" value="ALKALINE SHOCK PROTEIN 23"/>
    <property type="match status" value="1"/>
</dbReference>
<reference evidence="5" key="1">
    <citation type="submission" date="2017-04" db="EMBL/GenBank/DDBJ databases">
        <authorList>
            <person name="Varghese N."/>
            <person name="Submissions S."/>
        </authorList>
    </citation>
    <scope>NUCLEOTIDE SEQUENCE [LARGE SCALE GENOMIC DNA]</scope>
    <source>
        <strain evidence="5">DSM 21500</strain>
    </source>
</reference>
<dbReference type="OrthoDB" id="9808942at2"/>
<feature type="region of interest" description="Disordered" evidence="3">
    <location>
        <begin position="117"/>
        <end position="152"/>
    </location>
</feature>
<sequence length="152" mass="16972">MAEQENVQHSNELTFADKVLEKIAFYTVDNVDGILELKGDFTSGIKDFFSSNGDETKGVNAEVGSKEVALDLEIVAEYGKNIPTAFDKAVELITKNVEKMTGLKVVEVNMNVNDVLSRAEYEKSKSEEERKKAEERRKANQNGEYSDGSRVQ</sequence>
<gene>
    <name evidence="4" type="ORF">SAMN04487984_0723</name>
</gene>
<proteinExistence type="inferred from homology"/>
<dbReference type="Proteomes" id="UP000243884">
    <property type="component" value="Unassembled WGS sequence"/>
</dbReference>
<organism evidence="4 5">
    <name type="scientific">Aerococcus suis</name>
    <dbReference type="NCBI Taxonomy" id="371602"/>
    <lineage>
        <taxon>Bacteria</taxon>
        <taxon>Bacillati</taxon>
        <taxon>Bacillota</taxon>
        <taxon>Bacilli</taxon>
        <taxon>Lactobacillales</taxon>
        <taxon>Aerococcaceae</taxon>
        <taxon>Aerococcus</taxon>
    </lineage>
</organism>